<protein>
    <submittedName>
        <fullName evidence="2">Uncharacterized protein</fullName>
    </submittedName>
</protein>
<feature type="compositionally biased region" description="Low complexity" evidence="1">
    <location>
        <begin position="13"/>
        <end position="24"/>
    </location>
</feature>
<sequence>MSSNWRRPRRRQAAAGAAVAGAAAGRFRRELRRANVADLSFAELATEFEALNVDIEQTVQTYQTQYARRAEVALALQRRANPPDLGGGQRRSREERQEKAEEKKAEEKKAEEKKAEEKKAEEKKAEEKKAEEKKAEEKKLRFWTRLMICQVSTLTMRCQQLARLRSEHS</sequence>
<reference evidence="2 3" key="1">
    <citation type="submission" date="2018-08" db="EMBL/GenBank/DDBJ databases">
        <title>Draft genome sequences of two Aspergillus turcosus clinical strains isolated from bronchoalveolar lavage fluid: one azole-susceptible and the other azole-resistant.</title>
        <authorList>
            <person name="Parent-Michaud M."/>
            <person name="Dufresne P.J."/>
            <person name="Fournier E."/>
            <person name="Martineau C."/>
            <person name="Moreira S."/>
            <person name="Perkins V."/>
            <person name="De Repentigny L."/>
            <person name="Dufresne S.F."/>
        </authorList>
    </citation>
    <scope>NUCLEOTIDE SEQUENCE [LARGE SCALE GENOMIC DNA]</scope>
    <source>
        <strain evidence="2">HMR AF 1038</strain>
    </source>
</reference>
<accession>A0A421DF80</accession>
<dbReference type="EMBL" id="NIDN02000012">
    <property type="protein sequence ID" value="RLM00729.1"/>
    <property type="molecule type" value="Genomic_DNA"/>
</dbReference>
<keyword evidence="3" id="KW-1185">Reference proteome</keyword>
<feature type="compositionally biased region" description="Basic residues" evidence="1">
    <location>
        <begin position="1"/>
        <end position="12"/>
    </location>
</feature>
<feature type="region of interest" description="Disordered" evidence="1">
    <location>
        <begin position="76"/>
        <end position="136"/>
    </location>
</feature>
<evidence type="ECO:0000256" key="1">
    <source>
        <dbReference type="SAM" id="MobiDB-lite"/>
    </source>
</evidence>
<feature type="region of interest" description="Disordered" evidence="1">
    <location>
        <begin position="1"/>
        <end position="24"/>
    </location>
</feature>
<evidence type="ECO:0000313" key="2">
    <source>
        <dbReference type="EMBL" id="RLM00729.1"/>
    </source>
</evidence>
<name>A0A421DF80_9EURO</name>
<dbReference type="AlphaFoldDB" id="A0A421DF80"/>
<organism evidence="2 3">
    <name type="scientific">Aspergillus turcosus</name>
    <dbReference type="NCBI Taxonomy" id="1245748"/>
    <lineage>
        <taxon>Eukaryota</taxon>
        <taxon>Fungi</taxon>
        <taxon>Dikarya</taxon>
        <taxon>Ascomycota</taxon>
        <taxon>Pezizomycotina</taxon>
        <taxon>Eurotiomycetes</taxon>
        <taxon>Eurotiomycetidae</taxon>
        <taxon>Eurotiales</taxon>
        <taxon>Aspergillaceae</taxon>
        <taxon>Aspergillus</taxon>
        <taxon>Aspergillus subgen. Fumigati</taxon>
    </lineage>
</organism>
<evidence type="ECO:0000313" key="3">
    <source>
        <dbReference type="Proteomes" id="UP000215289"/>
    </source>
</evidence>
<feature type="compositionally biased region" description="Basic and acidic residues" evidence="1">
    <location>
        <begin position="91"/>
        <end position="136"/>
    </location>
</feature>
<gene>
    <name evidence="2" type="ORF">CFD26_108237</name>
</gene>
<proteinExistence type="predicted"/>
<dbReference type="Proteomes" id="UP000215289">
    <property type="component" value="Unassembled WGS sequence"/>
</dbReference>
<comment type="caution">
    <text evidence="2">The sequence shown here is derived from an EMBL/GenBank/DDBJ whole genome shotgun (WGS) entry which is preliminary data.</text>
</comment>